<dbReference type="GO" id="GO:0055085">
    <property type="term" value="P:transmembrane transport"/>
    <property type="evidence" value="ECO:0007669"/>
    <property type="project" value="UniProtKB-ARBA"/>
</dbReference>
<dbReference type="InterPro" id="IPR050319">
    <property type="entry name" value="ABC_transp_ATP-bind"/>
</dbReference>
<evidence type="ECO:0000256" key="2">
    <source>
        <dbReference type="ARBA" id="ARBA00011469"/>
    </source>
</evidence>
<dbReference type="InterPro" id="IPR027417">
    <property type="entry name" value="P-loop_NTPase"/>
</dbReference>
<evidence type="ECO:0000256" key="4">
    <source>
        <dbReference type="ARBA" id="ARBA00022475"/>
    </source>
</evidence>
<dbReference type="NCBIfam" id="NF007739">
    <property type="entry name" value="PRK10419.1"/>
    <property type="match status" value="2"/>
</dbReference>
<evidence type="ECO:0000256" key="3">
    <source>
        <dbReference type="ARBA" id="ARBA00022448"/>
    </source>
</evidence>
<dbReference type="InterPro" id="IPR003593">
    <property type="entry name" value="AAA+_ATPase"/>
</dbReference>
<organism evidence="19 21">
    <name type="scientific">Superficieibacter electus</name>
    <dbReference type="NCBI Taxonomy" id="2022662"/>
    <lineage>
        <taxon>Bacteria</taxon>
        <taxon>Pseudomonadati</taxon>
        <taxon>Pseudomonadota</taxon>
        <taxon>Gammaproteobacteria</taxon>
        <taxon>Enterobacterales</taxon>
        <taxon>Enterobacteriaceae</taxon>
        <taxon>Superficieibacter</taxon>
    </lineage>
</organism>
<keyword evidence="8" id="KW-0378">Hydrolase</keyword>
<comment type="subunit">
    <text evidence="2">The complex is composed of two ATP-binding proteins (GsiA), two transmembrane proteins (GsiC and GsiD) and a solute-binding protein (GsiB).</text>
</comment>
<dbReference type="InterPro" id="IPR003439">
    <property type="entry name" value="ABC_transporter-like_ATP-bd"/>
</dbReference>
<evidence type="ECO:0000256" key="6">
    <source>
        <dbReference type="ARBA" id="ARBA00022737"/>
    </source>
</evidence>
<evidence type="ECO:0000256" key="9">
    <source>
        <dbReference type="ARBA" id="ARBA00022840"/>
    </source>
</evidence>
<dbReference type="EC" id="7.4.2.10" evidence="14"/>
<dbReference type="InterPro" id="IPR017871">
    <property type="entry name" value="ABC_transporter-like_CS"/>
</dbReference>
<dbReference type="Pfam" id="PF08352">
    <property type="entry name" value="oligo_HPY"/>
    <property type="match status" value="1"/>
</dbReference>
<comment type="function">
    <text evidence="12">Part of the ABC transporter complex GsiABCD involved in glutathione import. Responsible for energy coupling to the transport system.</text>
</comment>
<comment type="subcellular location">
    <subcellularLocation>
        <location evidence="1">Cell inner membrane</location>
        <topology evidence="1">Peripheral membrane protein</topology>
    </subcellularLocation>
</comment>
<dbReference type="Pfam" id="PF00005">
    <property type="entry name" value="ABC_tran"/>
    <property type="match status" value="2"/>
</dbReference>
<keyword evidence="20" id="KW-1185">Reference proteome</keyword>
<keyword evidence="5" id="KW-0997">Cell inner membrane</keyword>
<name>A0A2P5GUD6_9ENTR</name>
<evidence type="ECO:0000313" key="19">
    <source>
        <dbReference type="EMBL" id="POP50178.1"/>
    </source>
</evidence>
<evidence type="ECO:0000313" key="20">
    <source>
        <dbReference type="Proteomes" id="UP000237073"/>
    </source>
</evidence>
<dbReference type="GO" id="GO:0016887">
    <property type="term" value="F:ATP hydrolysis activity"/>
    <property type="evidence" value="ECO:0007669"/>
    <property type="project" value="InterPro"/>
</dbReference>
<keyword evidence="3" id="KW-0813">Transport</keyword>
<keyword evidence="10" id="KW-1278">Translocase</keyword>
<dbReference type="Proteomes" id="UP000237073">
    <property type="component" value="Unassembled WGS sequence"/>
</dbReference>
<dbReference type="GO" id="GO:0015833">
    <property type="term" value="P:peptide transport"/>
    <property type="evidence" value="ECO:0007669"/>
    <property type="project" value="InterPro"/>
</dbReference>
<evidence type="ECO:0000256" key="16">
    <source>
        <dbReference type="ARBA" id="ARBA00047640"/>
    </source>
</evidence>
<gene>
    <name evidence="19" type="ORF">CHU32_05205</name>
    <name evidence="18" type="ORF">CHU33_03650</name>
</gene>
<dbReference type="PANTHER" id="PTHR43776:SF15">
    <property type="entry name" value="GLUTATHIONE IMPORT ATP-BINDING PROTEIN GSIA"/>
    <property type="match status" value="1"/>
</dbReference>
<evidence type="ECO:0000256" key="10">
    <source>
        <dbReference type="ARBA" id="ARBA00022967"/>
    </source>
</evidence>
<proteinExistence type="inferred from homology"/>
<dbReference type="PROSITE" id="PS00211">
    <property type="entry name" value="ABC_TRANSPORTER_1"/>
    <property type="match status" value="2"/>
</dbReference>
<dbReference type="FunFam" id="3.40.50.300:FF:000016">
    <property type="entry name" value="Oligopeptide ABC transporter ATP-binding component"/>
    <property type="match status" value="2"/>
</dbReference>
<dbReference type="OrthoDB" id="9784450at2"/>
<dbReference type="InterPro" id="IPR013563">
    <property type="entry name" value="Oligopep_ABC_C"/>
</dbReference>
<comment type="caution">
    <text evidence="19">The sequence shown here is derived from an EMBL/GenBank/DDBJ whole genome shotgun (WGS) entry which is preliminary data.</text>
</comment>
<feature type="domain" description="ABC transporter" evidence="17">
    <location>
        <begin position="284"/>
        <end position="523"/>
    </location>
</feature>
<dbReference type="Proteomes" id="UP000247005">
    <property type="component" value="Unassembled WGS sequence"/>
</dbReference>
<dbReference type="Gene3D" id="3.40.50.300">
    <property type="entry name" value="P-loop containing nucleotide triphosphate hydrolases"/>
    <property type="match status" value="2"/>
</dbReference>
<evidence type="ECO:0000313" key="18">
    <source>
        <dbReference type="EMBL" id="POP47331.1"/>
    </source>
</evidence>
<keyword evidence="4" id="KW-1003">Cell membrane</keyword>
<evidence type="ECO:0000259" key="17">
    <source>
        <dbReference type="PROSITE" id="PS50893"/>
    </source>
</evidence>
<dbReference type="CDD" id="cd03257">
    <property type="entry name" value="ABC_NikE_OppD_transporters"/>
    <property type="match status" value="2"/>
</dbReference>
<comment type="similarity">
    <text evidence="13">Belongs to the ABC transporter superfamily. Glutathione importer (TC 3.A.1.5.11) family.</text>
</comment>
<protein>
    <recommendedName>
        <fullName evidence="15">Glutathione import ATP-binding protein GsiA</fullName>
        <ecNumber evidence="14">7.4.2.10</ecNumber>
    </recommendedName>
</protein>
<feature type="domain" description="ABC transporter" evidence="17">
    <location>
        <begin position="5"/>
        <end position="253"/>
    </location>
</feature>
<reference evidence="20 21" key="1">
    <citation type="submission" date="2018-01" db="EMBL/GenBank/DDBJ databases">
        <title>Superficieibacter electus gen. nov., sp. nov., an extended-spectrum beta-lactamase possessing member of the Enterobacteriaceae family, isolated from intensive care unit surfaces.</title>
        <authorList>
            <person name="Potter R.F."/>
            <person name="D'Souza A.W."/>
        </authorList>
    </citation>
    <scope>NUCLEOTIDE SEQUENCE [LARGE SCALE GENOMIC DNA]</scope>
    <source>
        <strain evidence="19 21">BP-1</strain>
        <strain evidence="18 20">BP-2</strain>
    </source>
</reference>
<dbReference type="PANTHER" id="PTHR43776">
    <property type="entry name" value="TRANSPORT ATP-BINDING PROTEIN"/>
    <property type="match status" value="1"/>
</dbReference>
<dbReference type="SMART" id="SM00382">
    <property type="entry name" value="AAA"/>
    <property type="match status" value="2"/>
</dbReference>
<dbReference type="GO" id="GO:0005524">
    <property type="term" value="F:ATP binding"/>
    <property type="evidence" value="ECO:0007669"/>
    <property type="project" value="UniProtKB-KW"/>
</dbReference>
<dbReference type="GO" id="GO:0005886">
    <property type="term" value="C:plasma membrane"/>
    <property type="evidence" value="ECO:0007669"/>
    <property type="project" value="UniProtKB-SubCell"/>
</dbReference>
<dbReference type="PROSITE" id="PS50893">
    <property type="entry name" value="ABC_TRANSPORTER_2"/>
    <property type="match status" value="2"/>
</dbReference>
<comment type="catalytic activity">
    <reaction evidence="16">
        <text>glutathione(out) + ATP + H2O = glutathione(in) + ADP + phosphate + H(+)</text>
        <dbReference type="Rhea" id="RHEA:29791"/>
        <dbReference type="ChEBI" id="CHEBI:15377"/>
        <dbReference type="ChEBI" id="CHEBI:15378"/>
        <dbReference type="ChEBI" id="CHEBI:30616"/>
        <dbReference type="ChEBI" id="CHEBI:43474"/>
        <dbReference type="ChEBI" id="CHEBI:57925"/>
        <dbReference type="ChEBI" id="CHEBI:456216"/>
        <dbReference type="EC" id="7.4.2.10"/>
    </reaction>
</comment>
<evidence type="ECO:0000256" key="15">
    <source>
        <dbReference type="ARBA" id="ARBA00041187"/>
    </source>
</evidence>
<accession>A0A2P5GUD6</accession>
<dbReference type="EMBL" id="PQGD01000003">
    <property type="protein sequence ID" value="POP50178.1"/>
    <property type="molecule type" value="Genomic_DNA"/>
</dbReference>
<dbReference type="EMBL" id="PQGE01000002">
    <property type="protein sequence ID" value="POP47331.1"/>
    <property type="molecule type" value="Genomic_DNA"/>
</dbReference>
<keyword evidence="9 19" id="KW-0067">ATP-binding</keyword>
<evidence type="ECO:0000256" key="1">
    <source>
        <dbReference type="ARBA" id="ARBA00004417"/>
    </source>
</evidence>
<evidence type="ECO:0000256" key="8">
    <source>
        <dbReference type="ARBA" id="ARBA00022801"/>
    </source>
</evidence>
<evidence type="ECO:0000256" key="7">
    <source>
        <dbReference type="ARBA" id="ARBA00022741"/>
    </source>
</evidence>
<evidence type="ECO:0000256" key="12">
    <source>
        <dbReference type="ARBA" id="ARBA00037530"/>
    </source>
</evidence>
<evidence type="ECO:0000256" key="14">
    <source>
        <dbReference type="ARBA" id="ARBA00039050"/>
    </source>
</evidence>
<evidence type="ECO:0000256" key="13">
    <source>
        <dbReference type="ARBA" id="ARBA00038416"/>
    </source>
</evidence>
<dbReference type="AlphaFoldDB" id="A0A2P5GUD6"/>
<dbReference type="SUPFAM" id="SSF52540">
    <property type="entry name" value="P-loop containing nucleoside triphosphate hydrolases"/>
    <property type="match status" value="2"/>
</dbReference>
<evidence type="ECO:0000313" key="21">
    <source>
        <dbReference type="Proteomes" id="UP000247005"/>
    </source>
</evidence>
<evidence type="ECO:0000256" key="11">
    <source>
        <dbReference type="ARBA" id="ARBA00023136"/>
    </source>
</evidence>
<keyword evidence="11" id="KW-0472">Membrane</keyword>
<keyword evidence="6" id="KW-0677">Repeat</keyword>
<dbReference type="NCBIfam" id="NF008453">
    <property type="entry name" value="PRK11308.1"/>
    <property type="match status" value="2"/>
</dbReference>
<evidence type="ECO:0000256" key="5">
    <source>
        <dbReference type="ARBA" id="ARBA00022519"/>
    </source>
</evidence>
<keyword evidence="7" id="KW-0547">Nucleotide-binding</keyword>
<sequence>MTPVLQVDNLCVDIQSDSQWRSVVRQVSFVLEAGKTLALVGESGSGKSVTAAAIMRLLPEHNTRITGSVTLNGQALLPLSEKQMRAVRGGDIGIVFQEDCLNPVFTIGYQLSEHLIQHQQMRRREARQEAIGLLKKVRIPAAEKRMQDYPHQLSGGMRQRVMIALALAGRPKVLIADEPTTALDVTIQAQIMALLRQLQREEGMAILFITHDMGVVAEMADRTLVMQAGEVKEMNATADLFAHPRHDYTARLLAAARHLIHPPALPAVAEPLLEVEGLTCRFNLRAGVLGRVTQRIHAVEQISLQLNRGETLALVGESGSGKSTLGRTLVGLVAPQAGRVRLNGEEILAAGRPLRTDLARRVQMIFQDPWSSLNPRMTIGEAIAEPWVYHHPGERRQARDRVAELLHLVGLTPEMASRYPNQFSGGQRQRICIARALMLEPDVIIADESVSALDALVKMQVMQLLSELQQKFGTAFLFISHDMSVVRQFSHRVAVMQRGVIVEAGRNEDIFHRAQHSYTRRLLGAVPVADPARRNRTPELDNSEIAHAIMPVNTVIPPLVYRQVAAEHQVVVNC</sequence>